<dbReference type="EMBL" id="PRLF01000003">
    <property type="protein sequence ID" value="RAW66459.1"/>
    <property type="molecule type" value="Genomic_DNA"/>
</dbReference>
<evidence type="ECO:0000313" key="1">
    <source>
        <dbReference type="EMBL" id="RAW66459.1"/>
    </source>
</evidence>
<dbReference type="AlphaFoldDB" id="A0A329UVT5"/>
<accession>A0A329UVT5</accession>
<protein>
    <submittedName>
        <fullName evidence="1">Uncharacterized protein</fullName>
    </submittedName>
</protein>
<gene>
    <name evidence="1" type="ORF">C4N21_03900</name>
</gene>
<name>A0A329UVT5_9FIRM</name>
<evidence type="ECO:0000313" key="2">
    <source>
        <dbReference type="Proteomes" id="UP000250550"/>
    </source>
</evidence>
<proteinExistence type="predicted"/>
<dbReference type="Proteomes" id="UP000250550">
    <property type="component" value="Unassembled WGS sequence"/>
</dbReference>
<dbReference type="RefSeq" id="WP_112121061.1">
    <property type="nucleotide sequence ID" value="NZ_PRLF01000003.1"/>
</dbReference>
<sequence>MNTVFCPVTGGQVDGSTCLEIVLVADHEAKPSILPNGITWSEEQRERCLKCPYHADLESSEE</sequence>
<reference evidence="1 2" key="1">
    <citation type="submission" date="2018-02" db="EMBL/GenBank/DDBJ databases">
        <title>Complete genome sequencing of Faecalibacterium prausnitzii strains isolated from the human gut.</title>
        <authorList>
            <person name="Fitzgerald B.C."/>
            <person name="Shkoporov A.N."/>
            <person name="Ross P.R."/>
            <person name="Hill C."/>
        </authorList>
    </citation>
    <scope>NUCLEOTIDE SEQUENCE [LARGE SCALE GENOMIC DNA]</scope>
    <source>
        <strain evidence="1 2">APC924/119</strain>
    </source>
</reference>
<organism evidence="1 2">
    <name type="scientific">Faecalibacterium prausnitzii</name>
    <dbReference type="NCBI Taxonomy" id="853"/>
    <lineage>
        <taxon>Bacteria</taxon>
        <taxon>Bacillati</taxon>
        <taxon>Bacillota</taxon>
        <taxon>Clostridia</taxon>
        <taxon>Eubacteriales</taxon>
        <taxon>Oscillospiraceae</taxon>
        <taxon>Faecalibacterium</taxon>
    </lineage>
</organism>
<comment type="caution">
    <text evidence="1">The sequence shown here is derived from an EMBL/GenBank/DDBJ whole genome shotgun (WGS) entry which is preliminary data.</text>
</comment>